<proteinExistence type="predicted"/>
<keyword evidence="2" id="KW-1185">Reference proteome</keyword>
<protein>
    <submittedName>
        <fullName evidence="1">Uncharacterized protein</fullName>
    </submittedName>
</protein>
<evidence type="ECO:0000313" key="2">
    <source>
        <dbReference type="Proteomes" id="UP000823775"/>
    </source>
</evidence>
<dbReference type="EMBL" id="JACEIK010001295">
    <property type="protein sequence ID" value="MCD7468081.1"/>
    <property type="molecule type" value="Genomic_DNA"/>
</dbReference>
<gene>
    <name evidence="1" type="ORF">HAX54_005879</name>
</gene>
<reference evidence="1 2" key="1">
    <citation type="journal article" date="2021" name="BMC Genomics">
        <title>Datura genome reveals duplications of psychoactive alkaloid biosynthetic genes and high mutation rate following tissue culture.</title>
        <authorList>
            <person name="Rajewski A."/>
            <person name="Carter-House D."/>
            <person name="Stajich J."/>
            <person name="Litt A."/>
        </authorList>
    </citation>
    <scope>NUCLEOTIDE SEQUENCE [LARGE SCALE GENOMIC DNA]</scope>
    <source>
        <strain evidence="1">AR-01</strain>
    </source>
</reference>
<evidence type="ECO:0000313" key="1">
    <source>
        <dbReference type="EMBL" id="MCD7468081.1"/>
    </source>
</evidence>
<accession>A0ABS8TAQ9</accession>
<organism evidence="1 2">
    <name type="scientific">Datura stramonium</name>
    <name type="common">Jimsonweed</name>
    <name type="synonym">Common thornapple</name>
    <dbReference type="NCBI Taxonomy" id="4076"/>
    <lineage>
        <taxon>Eukaryota</taxon>
        <taxon>Viridiplantae</taxon>
        <taxon>Streptophyta</taxon>
        <taxon>Embryophyta</taxon>
        <taxon>Tracheophyta</taxon>
        <taxon>Spermatophyta</taxon>
        <taxon>Magnoliopsida</taxon>
        <taxon>eudicotyledons</taxon>
        <taxon>Gunneridae</taxon>
        <taxon>Pentapetalae</taxon>
        <taxon>asterids</taxon>
        <taxon>lamiids</taxon>
        <taxon>Solanales</taxon>
        <taxon>Solanaceae</taxon>
        <taxon>Solanoideae</taxon>
        <taxon>Datureae</taxon>
        <taxon>Datura</taxon>
    </lineage>
</organism>
<dbReference type="Proteomes" id="UP000823775">
    <property type="component" value="Unassembled WGS sequence"/>
</dbReference>
<name>A0ABS8TAQ9_DATST</name>
<sequence>MALNSLRGHFFKHLSCTTCTIITSGFFTVRRVHRLIPFIHFSKSSAAPFRDRYQHLKHIQTAAKFSTLSSASSETPAIGDSFTSPYLSVRICCQKDVADMLSEALLCFGASSTTVDEEESSERSDEVECPLFY</sequence>
<comment type="caution">
    <text evidence="1">The sequence shown here is derived from an EMBL/GenBank/DDBJ whole genome shotgun (WGS) entry which is preliminary data.</text>
</comment>